<dbReference type="Pfam" id="PF21246">
    <property type="entry name" value="Usp38-like_N"/>
    <property type="match status" value="1"/>
</dbReference>
<dbReference type="InterPro" id="IPR018200">
    <property type="entry name" value="USP_CS"/>
</dbReference>
<dbReference type="PANTHER" id="PTHR24006">
    <property type="entry name" value="UBIQUITIN CARBOXYL-TERMINAL HYDROLASE"/>
    <property type="match status" value="1"/>
</dbReference>
<dbReference type="AlphaFoldDB" id="A0A7R8WNZ3"/>
<dbReference type="InterPro" id="IPR050164">
    <property type="entry name" value="Peptidase_C19"/>
</dbReference>
<dbReference type="InterPro" id="IPR001394">
    <property type="entry name" value="Peptidase_C19_UCH"/>
</dbReference>
<dbReference type="InterPro" id="IPR038765">
    <property type="entry name" value="Papain-like_cys_pep_sf"/>
</dbReference>
<protein>
    <submittedName>
        <fullName evidence="3">Uncharacterized protein</fullName>
    </submittedName>
</protein>
<feature type="compositionally biased region" description="Low complexity" evidence="2">
    <location>
        <begin position="641"/>
        <end position="651"/>
    </location>
</feature>
<dbReference type="GO" id="GO:0004843">
    <property type="term" value="F:cysteine-type deubiquitinase activity"/>
    <property type="evidence" value="ECO:0007669"/>
    <property type="project" value="InterPro"/>
</dbReference>
<dbReference type="InterPro" id="IPR028889">
    <property type="entry name" value="USP"/>
</dbReference>
<gene>
    <name evidence="3" type="ORF">CTOB1V02_LOCUS9942</name>
</gene>
<feature type="compositionally biased region" description="Low complexity" evidence="2">
    <location>
        <begin position="574"/>
        <end position="596"/>
    </location>
</feature>
<feature type="region of interest" description="Disordered" evidence="2">
    <location>
        <begin position="957"/>
        <end position="992"/>
    </location>
</feature>
<evidence type="ECO:0000256" key="2">
    <source>
        <dbReference type="SAM" id="MobiDB-lite"/>
    </source>
</evidence>
<dbReference type="PROSITE" id="PS00972">
    <property type="entry name" value="USP_1"/>
    <property type="match status" value="1"/>
</dbReference>
<feature type="region of interest" description="Disordered" evidence="2">
    <location>
        <begin position="639"/>
        <end position="673"/>
    </location>
</feature>
<reference evidence="3" key="1">
    <citation type="submission" date="2020-11" db="EMBL/GenBank/DDBJ databases">
        <authorList>
            <person name="Tran Van P."/>
        </authorList>
    </citation>
    <scope>NUCLEOTIDE SEQUENCE</scope>
</reference>
<comment type="similarity">
    <text evidence="1">Belongs to the peptidase C19 family.</text>
</comment>
<dbReference type="EMBL" id="OB664226">
    <property type="protein sequence ID" value="CAD7232102.1"/>
    <property type="molecule type" value="Genomic_DNA"/>
</dbReference>
<name>A0A7R8WNZ3_9CRUS</name>
<dbReference type="OrthoDB" id="2420415at2759"/>
<dbReference type="PANTHER" id="PTHR24006:SF908">
    <property type="entry name" value="DEUBIQUITINATING APOPTOTIC INHIBITOR, ISOFORM A"/>
    <property type="match status" value="1"/>
</dbReference>
<feature type="compositionally biased region" description="Gly residues" evidence="2">
    <location>
        <begin position="970"/>
        <end position="992"/>
    </location>
</feature>
<dbReference type="Pfam" id="PF00443">
    <property type="entry name" value="UCH"/>
    <property type="match status" value="1"/>
</dbReference>
<organism evidence="3">
    <name type="scientific">Cyprideis torosa</name>
    <dbReference type="NCBI Taxonomy" id="163714"/>
    <lineage>
        <taxon>Eukaryota</taxon>
        <taxon>Metazoa</taxon>
        <taxon>Ecdysozoa</taxon>
        <taxon>Arthropoda</taxon>
        <taxon>Crustacea</taxon>
        <taxon>Oligostraca</taxon>
        <taxon>Ostracoda</taxon>
        <taxon>Podocopa</taxon>
        <taxon>Podocopida</taxon>
        <taxon>Cytherocopina</taxon>
        <taxon>Cytheroidea</taxon>
        <taxon>Cytherideidae</taxon>
        <taxon>Cyprideis</taxon>
    </lineage>
</organism>
<dbReference type="SUPFAM" id="SSF54001">
    <property type="entry name" value="Cysteine proteinases"/>
    <property type="match status" value="1"/>
</dbReference>
<accession>A0A7R8WNZ3</accession>
<dbReference type="Gene3D" id="3.90.70.10">
    <property type="entry name" value="Cysteine proteinases"/>
    <property type="match status" value="2"/>
</dbReference>
<dbReference type="PROSITE" id="PS50235">
    <property type="entry name" value="USP_3"/>
    <property type="match status" value="1"/>
</dbReference>
<feature type="region of interest" description="Disordered" evidence="2">
    <location>
        <begin position="565"/>
        <end position="623"/>
    </location>
</feature>
<proteinExistence type="inferred from homology"/>
<dbReference type="InterPro" id="IPR049407">
    <property type="entry name" value="Usp38-like_N"/>
</dbReference>
<sequence length="1003" mass="111457">MEEFPFSSRRSLPKESFSRSDIIRVFKRIRSYDDNKARFVFSKALAFLKEDGSPDQGDEITGVEYAITILDVCLNEQPGLYWDMVDREGILLSFLSPTSRVASHPKLLFEHLRRSYEALQPVHSRLRGGDVEPSPLRYNINLFISSHINNFDMVVQAAKFLLERPELIPLDLAGAELCSSLTQSLGGKSRPPAEINALMREHDVLRDSIQSLLKMLWNNRDIPRGKEESLKVAYRILTEQANPSPLLCQVLDLVPAEERGPTLKHLMTCLPEGPMGENAMDRALQNMLRWISHWPRSSSLLSWVEHIIDALASAGKFQVLYKITLDNVEMLFKRLLLPLSGVRENSFAVLEKLLLGFKHSHEAFHKVAREVPVMMDRLSQDPMSNNEEIRVKLAALCHVQMVIHGGFPDIYEPVLKAIGDCPVPSQEEMEQLMSRSQWSAPSSLLMAYDASLRNSRTQQGISGRVGLYNLGNTCYLNAIIQALFAVPLFRFLVLSSPCTSSQPILAQLKRTFAFLQFSQRGAINPERFRDASIPPWFERGAQQDCEEMLRHLLVKLQEEVSVTAGPDSNITANRSDASSDSGSSGCSGRGTSMTCSASPIKRRNNSRSKLSNPREERTSLSSHCPSVAAAAAGYWLRSNRRGSGLSPSSTSRSRDEAGNSSGLAGGGPLRMKNEEEESNNNFLDGHLMETDDQHSGHDQTRSLIDLVFAGQCETLLRCLSCKGESLKQEPFTMINLAFPEDASSLDPGLRSTRNLTRRIAAMSVSLEDLVTHHFRTERLTGENRYHCEKCGTLTDAERTFRIVEGPKYLILTLMRFTFGNNRRSKIFHHVTLPETASFFTDCQQQPGRSAPEYQLISAVVHAGISAEGGHYYVYARDCEAPSAWCLLNDDTVTATSFSALSELPSKFPCDTAYVLFYQRTDVAPPMNFSRSDLSMDLRLEIDADNVRLAEDRKREMWNSSMASSSRGGSRRGGGGGGGYGGGSGGGSTGRCGDGMGSSVRLVF</sequence>
<evidence type="ECO:0000313" key="3">
    <source>
        <dbReference type="EMBL" id="CAD7232102.1"/>
    </source>
</evidence>
<evidence type="ECO:0000256" key="1">
    <source>
        <dbReference type="ARBA" id="ARBA00009085"/>
    </source>
</evidence>
<dbReference type="GO" id="GO:0016579">
    <property type="term" value="P:protein deubiquitination"/>
    <property type="evidence" value="ECO:0007669"/>
    <property type="project" value="InterPro"/>
</dbReference>
<dbReference type="GO" id="GO:0005634">
    <property type="term" value="C:nucleus"/>
    <property type="evidence" value="ECO:0007669"/>
    <property type="project" value="TreeGrafter"/>
</dbReference>
<dbReference type="GO" id="GO:0005829">
    <property type="term" value="C:cytosol"/>
    <property type="evidence" value="ECO:0007669"/>
    <property type="project" value="TreeGrafter"/>
</dbReference>